<dbReference type="Gene3D" id="1.10.10.1870">
    <property type="entry name" value="ShTK domain-like"/>
    <property type="match status" value="1"/>
</dbReference>
<evidence type="ECO:0000259" key="1">
    <source>
        <dbReference type="SMART" id="SM00254"/>
    </source>
</evidence>
<feature type="domain" description="ShKT" evidence="1">
    <location>
        <begin position="38"/>
        <end position="75"/>
    </location>
</feature>
<dbReference type="PANTHER" id="PTHR21724">
    <property type="entry name" value="SHKT DOMAIN-CONTAINING PROTEIN"/>
    <property type="match status" value="1"/>
</dbReference>
<dbReference type="SUPFAM" id="SSF56436">
    <property type="entry name" value="C-type lectin-like"/>
    <property type="match status" value="1"/>
</dbReference>
<reference evidence="2 3" key="1">
    <citation type="submission" date="2018-11" db="EMBL/GenBank/DDBJ databases">
        <authorList>
            <consortium name="Pathogen Informatics"/>
        </authorList>
    </citation>
    <scope>NUCLEOTIDE SEQUENCE [LARGE SCALE GENOMIC DNA]</scope>
</reference>
<dbReference type="InterPro" id="IPR003582">
    <property type="entry name" value="ShKT_dom"/>
</dbReference>
<dbReference type="SMART" id="SM00254">
    <property type="entry name" value="ShKT"/>
    <property type="match status" value="2"/>
</dbReference>
<feature type="domain" description="ShKT" evidence="1">
    <location>
        <begin position="1"/>
        <end position="35"/>
    </location>
</feature>
<evidence type="ECO:0000313" key="2">
    <source>
        <dbReference type="EMBL" id="VDN32448.1"/>
    </source>
</evidence>
<dbReference type="InterPro" id="IPR016187">
    <property type="entry name" value="CTDL_fold"/>
</dbReference>
<dbReference type="Pfam" id="PF01549">
    <property type="entry name" value="ShK"/>
    <property type="match status" value="2"/>
</dbReference>
<organism evidence="2 3">
    <name type="scientific">Gongylonema pulchrum</name>
    <dbReference type="NCBI Taxonomy" id="637853"/>
    <lineage>
        <taxon>Eukaryota</taxon>
        <taxon>Metazoa</taxon>
        <taxon>Ecdysozoa</taxon>
        <taxon>Nematoda</taxon>
        <taxon>Chromadorea</taxon>
        <taxon>Rhabditida</taxon>
        <taxon>Spirurina</taxon>
        <taxon>Spiruromorpha</taxon>
        <taxon>Spiruroidea</taxon>
        <taxon>Gongylonematidae</taxon>
        <taxon>Gongylonema</taxon>
    </lineage>
</organism>
<evidence type="ECO:0000313" key="3">
    <source>
        <dbReference type="Proteomes" id="UP000271098"/>
    </source>
</evidence>
<proteinExistence type="predicted"/>
<dbReference type="Gene3D" id="3.10.100.10">
    <property type="entry name" value="Mannose-Binding Protein A, subunit A"/>
    <property type="match status" value="1"/>
</dbReference>
<dbReference type="PANTHER" id="PTHR21724:SF0">
    <property type="entry name" value="SHKT DOMAIN-CONTAINING PROTEIN"/>
    <property type="match status" value="1"/>
</dbReference>
<dbReference type="Gene3D" id="1.10.10.1940">
    <property type="match status" value="1"/>
</dbReference>
<dbReference type="OrthoDB" id="5787727at2759"/>
<dbReference type="CDD" id="cd00037">
    <property type="entry name" value="CLECT"/>
    <property type="match status" value="1"/>
</dbReference>
<protein>
    <recommendedName>
        <fullName evidence="1">ShKT domain-containing protein</fullName>
    </recommendedName>
</protein>
<gene>
    <name evidence="2" type="ORF">GPUH_LOCUS18784</name>
</gene>
<keyword evidence="3" id="KW-1185">Reference proteome</keyword>
<dbReference type="EMBL" id="UYRT01087341">
    <property type="protein sequence ID" value="VDN32448.1"/>
    <property type="molecule type" value="Genomic_DNA"/>
</dbReference>
<dbReference type="Proteomes" id="UP000271098">
    <property type="component" value="Unassembled WGS sequence"/>
</dbReference>
<name>A0A3P7NAE5_9BILA</name>
<sequence length="147" mass="16138">MDCRAIAERGQCATADDAFRAILAVECAGTCGLCRHGGCADANYQLCAMFHKLCTQANYQKLMAQKCKRTCNLCAIDVHNPGWIFNKETNAYYKVLDIHMPSAMNESNAVKYEGICVAQGAHLASIHSAIENEFVFGKLFDNVSGNY</sequence>
<dbReference type="InterPro" id="IPR016186">
    <property type="entry name" value="C-type_lectin-like/link_sf"/>
</dbReference>
<dbReference type="AlphaFoldDB" id="A0A3P7NAE5"/>
<accession>A0A3P7NAE5</accession>